<comment type="subcellular location">
    <subcellularLocation>
        <location evidence="1">Secreted</location>
    </subcellularLocation>
</comment>
<evidence type="ECO:0000256" key="6">
    <source>
        <dbReference type="ARBA" id="ARBA00023157"/>
    </source>
</evidence>
<evidence type="ECO:0000259" key="9">
    <source>
        <dbReference type="PROSITE" id="PS50189"/>
    </source>
</evidence>
<dbReference type="PROSITE" id="PS50189">
    <property type="entry name" value="NTR"/>
    <property type="match status" value="1"/>
</dbReference>
<evidence type="ECO:0000256" key="7">
    <source>
        <dbReference type="ARBA" id="ARBA00023215"/>
    </source>
</evidence>
<dbReference type="InterPro" id="IPR001820">
    <property type="entry name" value="TIMP"/>
</dbReference>
<dbReference type="InterPro" id="IPR008993">
    <property type="entry name" value="TIMP-like_OB-fold"/>
</dbReference>
<gene>
    <name evidence="10" type="ORF">BSL78_09504</name>
</gene>
<evidence type="ECO:0000256" key="1">
    <source>
        <dbReference type="ARBA" id="ARBA00004613"/>
    </source>
</evidence>
<feature type="disulfide bond" evidence="8">
    <location>
        <begin position="137"/>
        <end position="158"/>
    </location>
</feature>
<comment type="caution">
    <text evidence="10">The sequence shown here is derived from an EMBL/GenBank/DDBJ whole genome shotgun (WGS) entry which is preliminary data.</text>
</comment>
<keyword evidence="4" id="KW-0483">Metalloprotease inhibitor</keyword>
<dbReference type="SUPFAM" id="SSF50242">
    <property type="entry name" value="TIMP-like"/>
    <property type="match status" value="1"/>
</dbReference>
<evidence type="ECO:0000256" key="4">
    <source>
        <dbReference type="ARBA" id="ARBA00022608"/>
    </source>
</evidence>
<keyword evidence="11" id="KW-1185">Reference proteome</keyword>
<name>A0A2G8KZZ1_STIJA</name>
<feature type="disulfide bond" evidence="8">
    <location>
        <begin position="116"/>
        <end position="166"/>
    </location>
</feature>
<dbReference type="GO" id="GO:0008191">
    <property type="term" value="F:metalloendopeptidase inhibitor activity"/>
    <property type="evidence" value="ECO:0007669"/>
    <property type="project" value="InterPro"/>
</dbReference>
<dbReference type="GO" id="GO:0002020">
    <property type="term" value="F:protease binding"/>
    <property type="evidence" value="ECO:0007669"/>
    <property type="project" value="TreeGrafter"/>
</dbReference>
<evidence type="ECO:0000256" key="5">
    <source>
        <dbReference type="ARBA" id="ARBA00022690"/>
    </source>
</evidence>
<dbReference type="PANTHER" id="PTHR11844:SF33">
    <property type="entry name" value="TISSUE INHIBITOR OF METALLOPROTEINASE"/>
    <property type="match status" value="1"/>
</dbReference>
<evidence type="ECO:0000256" key="8">
    <source>
        <dbReference type="PIRSR" id="PIRSR601820-3"/>
    </source>
</evidence>
<sequence length="192" mass="22068">MDNANMQDSRWNITEMVPRSVERDFLTYYVQVERVFKGENAVILNSAGITEIKTPQSASLCGNVELEKGRAYLLSGKVENGTLVIDMCDWVVAYRDMTKKQRQSVRFFFKQNCQLCKITPCFSKQHCEQKDSIPNSCTYDMTNLLSGSTDCEGQHSRCIRSSDGVCRWARSSQMKECIRHRTQMAVGRPRWP</sequence>
<dbReference type="Gene3D" id="2.40.50.120">
    <property type="match status" value="1"/>
</dbReference>
<dbReference type="InterPro" id="IPR027465">
    <property type="entry name" value="TIMP_C"/>
</dbReference>
<comment type="similarity">
    <text evidence="2">Belongs to the protease inhibitor I35 (TIMP) family.</text>
</comment>
<evidence type="ECO:0000256" key="3">
    <source>
        <dbReference type="ARBA" id="ARBA00022525"/>
    </source>
</evidence>
<feature type="domain" description="NTR" evidence="9">
    <location>
        <begin position="1"/>
        <end position="113"/>
    </location>
</feature>
<keyword evidence="6 8" id="KW-1015">Disulfide bond</keyword>
<dbReference type="EMBL" id="MRZV01000280">
    <property type="protein sequence ID" value="PIK53586.1"/>
    <property type="molecule type" value="Genomic_DNA"/>
</dbReference>
<dbReference type="GO" id="GO:0005615">
    <property type="term" value="C:extracellular space"/>
    <property type="evidence" value="ECO:0007669"/>
    <property type="project" value="TreeGrafter"/>
</dbReference>
<dbReference type="OrthoDB" id="6041373at2759"/>
<dbReference type="SMART" id="SM00206">
    <property type="entry name" value="NTR"/>
    <property type="match status" value="1"/>
</dbReference>
<dbReference type="GO" id="GO:0031012">
    <property type="term" value="C:extracellular matrix"/>
    <property type="evidence" value="ECO:0007669"/>
    <property type="project" value="TreeGrafter"/>
</dbReference>
<dbReference type="AlphaFoldDB" id="A0A2G8KZZ1"/>
<protein>
    <submittedName>
        <fullName evidence="10">Putative metalloproteinase inhibitor 3 isoform X2</fullName>
    </submittedName>
</protein>
<dbReference type="Pfam" id="PF00965">
    <property type="entry name" value="TIMP"/>
    <property type="match status" value="1"/>
</dbReference>
<dbReference type="PANTHER" id="PTHR11844">
    <property type="entry name" value="METALLOPROTEASE INHIBITOR"/>
    <property type="match status" value="1"/>
</dbReference>
<dbReference type="InterPro" id="IPR001134">
    <property type="entry name" value="Netrin_domain"/>
</dbReference>
<evidence type="ECO:0000313" key="11">
    <source>
        <dbReference type="Proteomes" id="UP000230750"/>
    </source>
</evidence>
<feature type="disulfide bond" evidence="8">
    <location>
        <begin position="121"/>
        <end position="127"/>
    </location>
</feature>
<organism evidence="10 11">
    <name type="scientific">Stichopus japonicus</name>
    <name type="common">Sea cucumber</name>
    <dbReference type="NCBI Taxonomy" id="307972"/>
    <lineage>
        <taxon>Eukaryota</taxon>
        <taxon>Metazoa</taxon>
        <taxon>Echinodermata</taxon>
        <taxon>Eleutherozoa</taxon>
        <taxon>Echinozoa</taxon>
        <taxon>Holothuroidea</taxon>
        <taxon>Aspidochirotacea</taxon>
        <taxon>Aspidochirotida</taxon>
        <taxon>Stichopodidae</taxon>
        <taxon>Apostichopus</taxon>
    </lineage>
</organism>
<keyword evidence="5" id="KW-0646">Protease inhibitor</keyword>
<keyword evidence="3" id="KW-0964">Secreted</keyword>
<reference evidence="10 11" key="1">
    <citation type="journal article" date="2017" name="PLoS Biol.">
        <title>The sea cucumber genome provides insights into morphological evolution and visceral regeneration.</title>
        <authorList>
            <person name="Zhang X."/>
            <person name="Sun L."/>
            <person name="Yuan J."/>
            <person name="Sun Y."/>
            <person name="Gao Y."/>
            <person name="Zhang L."/>
            <person name="Li S."/>
            <person name="Dai H."/>
            <person name="Hamel J.F."/>
            <person name="Liu C."/>
            <person name="Yu Y."/>
            <person name="Liu S."/>
            <person name="Lin W."/>
            <person name="Guo K."/>
            <person name="Jin S."/>
            <person name="Xu P."/>
            <person name="Storey K.B."/>
            <person name="Huan P."/>
            <person name="Zhang T."/>
            <person name="Zhou Y."/>
            <person name="Zhang J."/>
            <person name="Lin C."/>
            <person name="Li X."/>
            <person name="Xing L."/>
            <person name="Huo D."/>
            <person name="Sun M."/>
            <person name="Wang L."/>
            <person name="Mercier A."/>
            <person name="Li F."/>
            <person name="Yang H."/>
            <person name="Xiang J."/>
        </authorList>
    </citation>
    <scope>NUCLEOTIDE SEQUENCE [LARGE SCALE GENOMIC DNA]</scope>
    <source>
        <strain evidence="10">Shaxun</strain>
        <tissue evidence="10">Muscle</tissue>
    </source>
</reference>
<evidence type="ECO:0000313" key="10">
    <source>
        <dbReference type="EMBL" id="PIK53586.1"/>
    </source>
</evidence>
<dbReference type="GO" id="GO:0051045">
    <property type="term" value="P:negative regulation of membrane protein ectodomain proteolysis"/>
    <property type="evidence" value="ECO:0007669"/>
    <property type="project" value="TreeGrafter"/>
</dbReference>
<dbReference type="Gene3D" id="3.90.370.10">
    <property type="entry name" value="Tissue inhibitor of metalloproteinase-1. Chain B, domain 1"/>
    <property type="match status" value="1"/>
</dbReference>
<evidence type="ECO:0000256" key="2">
    <source>
        <dbReference type="ARBA" id="ARBA00011027"/>
    </source>
</evidence>
<dbReference type="Proteomes" id="UP000230750">
    <property type="component" value="Unassembled WGS sequence"/>
</dbReference>
<proteinExistence type="inferred from homology"/>
<keyword evidence="7" id="KW-0481">Metalloenzyme inhibitor</keyword>
<accession>A0A2G8KZZ1</accession>